<protein>
    <submittedName>
        <fullName evidence="2">GNAT family N-acetyltransferase</fullName>
        <ecNumber evidence="2">2.3.-.-</ecNumber>
    </submittedName>
</protein>
<keyword evidence="2" id="KW-0012">Acyltransferase</keyword>
<comment type="caution">
    <text evidence="2">The sequence shown here is derived from an EMBL/GenBank/DDBJ whole genome shotgun (WGS) entry which is preliminary data.</text>
</comment>
<dbReference type="InterPro" id="IPR000182">
    <property type="entry name" value="GNAT_dom"/>
</dbReference>
<evidence type="ECO:0000313" key="3">
    <source>
        <dbReference type="Proteomes" id="UP001597187"/>
    </source>
</evidence>
<dbReference type="InterPro" id="IPR016181">
    <property type="entry name" value="Acyl_CoA_acyltransferase"/>
</dbReference>
<dbReference type="EMBL" id="JBHUDC010000005">
    <property type="protein sequence ID" value="MFD1513589.1"/>
    <property type="molecule type" value="Genomic_DNA"/>
</dbReference>
<dbReference type="AlphaFoldDB" id="A0ABD6AUZ9"/>
<evidence type="ECO:0000259" key="1">
    <source>
        <dbReference type="PROSITE" id="PS51186"/>
    </source>
</evidence>
<dbReference type="SUPFAM" id="SSF55729">
    <property type="entry name" value="Acyl-CoA N-acyltransferases (Nat)"/>
    <property type="match status" value="1"/>
</dbReference>
<keyword evidence="2" id="KW-0808">Transferase</keyword>
<dbReference type="InterPro" id="IPR053144">
    <property type="entry name" value="Acetyltransferase_Butenolide"/>
</dbReference>
<keyword evidence="3" id="KW-1185">Reference proteome</keyword>
<dbReference type="CDD" id="cd04301">
    <property type="entry name" value="NAT_SF"/>
    <property type="match status" value="1"/>
</dbReference>
<organism evidence="2 3">
    <name type="scientific">Halomarina rubra</name>
    <dbReference type="NCBI Taxonomy" id="2071873"/>
    <lineage>
        <taxon>Archaea</taxon>
        <taxon>Methanobacteriati</taxon>
        <taxon>Methanobacteriota</taxon>
        <taxon>Stenosarchaea group</taxon>
        <taxon>Halobacteria</taxon>
        <taxon>Halobacteriales</taxon>
        <taxon>Natronomonadaceae</taxon>
        <taxon>Halomarina</taxon>
    </lineage>
</organism>
<gene>
    <name evidence="2" type="ORF">ACFSBT_09890</name>
</gene>
<dbReference type="PANTHER" id="PTHR43233">
    <property type="entry name" value="FAMILY N-ACETYLTRANSFERASE, PUTATIVE (AFU_ORTHOLOGUE AFUA_6G03350)-RELATED"/>
    <property type="match status" value="1"/>
</dbReference>
<reference evidence="2 3" key="1">
    <citation type="journal article" date="2019" name="Int. J. Syst. Evol. Microbiol.">
        <title>The Global Catalogue of Microorganisms (GCM) 10K type strain sequencing project: providing services to taxonomists for standard genome sequencing and annotation.</title>
        <authorList>
            <consortium name="The Broad Institute Genomics Platform"/>
            <consortium name="The Broad Institute Genome Sequencing Center for Infectious Disease"/>
            <person name="Wu L."/>
            <person name="Ma J."/>
        </authorList>
    </citation>
    <scope>NUCLEOTIDE SEQUENCE [LARGE SCALE GENOMIC DNA]</scope>
    <source>
        <strain evidence="2 3">CGMCC 1.12563</strain>
    </source>
</reference>
<accession>A0ABD6AUZ9</accession>
<evidence type="ECO:0000313" key="2">
    <source>
        <dbReference type="EMBL" id="MFD1513589.1"/>
    </source>
</evidence>
<dbReference type="Pfam" id="PF13508">
    <property type="entry name" value="Acetyltransf_7"/>
    <property type="match status" value="1"/>
</dbReference>
<dbReference type="Proteomes" id="UP001597187">
    <property type="component" value="Unassembled WGS sequence"/>
</dbReference>
<name>A0ABD6AUZ9_9EURY</name>
<proteinExistence type="predicted"/>
<dbReference type="PROSITE" id="PS51186">
    <property type="entry name" value="GNAT"/>
    <property type="match status" value="1"/>
</dbReference>
<dbReference type="Gene3D" id="3.40.630.30">
    <property type="match status" value="1"/>
</dbReference>
<feature type="domain" description="N-acetyltransferase" evidence="1">
    <location>
        <begin position="7"/>
        <end position="137"/>
    </location>
</feature>
<dbReference type="RefSeq" id="WP_250873566.1">
    <property type="nucleotide sequence ID" value="NZ_JALXFV010000005.1"/>
</dbReference>
<dbReference type="PANTHER" id="PTHR43233:SF1">
    <property type="entry name" value="FAMILY N-ACETYLTRANSFERASE, PUTATIVE (AFU_ORTHOLOGUE AFUA_6G03350)-RELATED"/>
    <property type="match status" value="1"/>
</dbReference>
<dbReference type="EC" id="2.3.-.-" evidence="2"/>
<sequence>MDATYTVVDRLPTAATLARLRELNDMGPRSIQGLRRGLPNSVFGVVAVTDAETVVGTGRIVGDDASIYQLCDLVVHPDHQGRGLGTRLMDALMAYVEETAPPNAYVNLFADVEGYYERWGFEHTAPASRGMFLRTDD</sequence>
<dbReference type="GO" id="GO:0016746">
    <property type="term" value="F:acyltransferase activity"/>
    <property type="evidence" value="ECO:0007669"/>
    <property type="project" value="UniProtKB-KW"/>
</dbReference>